<accession>A0A1I1B067</accession>
<gene>
    <name evidence="5" type="ORF">SAMN05216266_11152</name>
</gene>
<dbReference type="InterPro" id="IPR051601">
    <property type="entry name" value="Serine_prot/Carboxylest_S33"/>
</dbReference>
<dbReference type="Pfam" id="PF00561">
    <property type="entry name" value="Abhydrolase_1"/>
    <property type="match status" value="1"/>
</dbReference>
<feature type="domain" description="Peptidase S33 tripeptidyl aminopeptidase-like C-terminal" evidence="4">
    <location>
        <begin position="403"/>
        <end position="504"/>
    </location>
</feature>
<evidence type="ECO:0000256" key="2">
    <source>
        <dbReference type="ARBA" id="ARBA00022801"/>
    </source>
</evidence>
<dbReference type="AlphaFoldDB" id="A0A1I1B067"/>
<reference evidence="6" key="1">
    <citation type="submission" date="2016-10" db="EMBL/GenBank/DDBJ databases">
        <authorList>
            <person name="Varghese N."/>
            <person name="Submissions S."/>
        </authorList>
    </citation>
    <scope>NUCLEOTIDE SEQUENCE [LARGE SCALE GENOMIC DNA]</scope>
    <source>
        <strain evidence="6">CGMCC 4.3568</strain>
    </source>
</reference>
<dbReference type="Gene3D" id="3.40.50.1820">
    <property type="entry name" value="alpha/beta hydrolase"/>
    <property type="match status" value="1"/>
</dbReference>
<proteinExistence type="inferred from homology"/>
<keyword evidence="6" id="KW-1185">Reference proteome</keyword>
<organism evidence="5 6">
    <name type="scientific">Amycolatopsis marina</name>
    <dbReference type="NCBI Taxonomy" id="490629"/>
    <lineage>
        <taxon>Bacteria</taxon>
        <taxon>Bacillati</taxon>
        <taxon>Actinomycetota</taxon>
        <taxon>Actinomycetes</taxon>
        <taxon>Pseudonocardiales</taxon>
        <taxon>Pseudonocardiaceae</taxon>
        <taxon>Amycolatopsis</taxon>
    </lineage>
</organism>
<evidence type="ECO:0000259" key="4">
    <source>
        <dbReference type="Pfam" id="PF08386"/>
    </source>
</evidence>
<feature type="domain" description="AB hydrolase-1" evidence="3">
    <location>
        <begin position="75"/>
        <end position="234"/>
    </location>
</feature>
<dbReference type="Proteomes" id="UP000243799">
    <property type="component" value="Unassembled WGS sequence"/>
</dbReference>
<protein>
    <submittedName>
        <fullName evidence="5">Alpha/beta hydrolase fold</fullName>
    </submittedName>
</protein>
<sequence>MTIVVIPALLAVPVPVSANSPEGPRVHWQECQDYAALDCASLDVPMNHADPDSRRITLALVRAPAARPAEKLGSLVLNRGGPGYSSTEYLRVIKDGTVPAPVDQRVWEHYDVIGLDQRGVGQARPSVTCFESAQEREGFNADVPVFPVTARDVGRRALKDLHFAALCRQRSGALLDHLSTATVARDLDLVRQALGESRLNYLGQSYGVHLGLAYANMFPDRMGSLVLDSVLNPARSLTGPLWTVPSERTGSDTATQEVFDEFLRLCARGNSCGFAAHRPRQAFDQLATALREDPLHLVAPDGAQVTLTYPKLVAFVGGLLYQPVAWESMDRVLDLTYRVQTSPSEPDAAELAASVQWMDQLGFDAPYTDLKGLYSAFTCNDVDMPRLSLAWWGAARRRAAVSPHFATLRAYDTSPCAFWRSTPRERYTGPWSVDTEIPVLILNNRFDGSTPVGGAKDLHRRLPNSRLIVNEGWGHITTQQSTCMTAVASAYLAAGSVPDPGTSCLPDLTPFAGSPGE</sequence>
<dbReference type="STRING" id="490629.SAMN05216266_11152"/>
<dbReference type="GO" id="GO:0016787">
    <property type="term" value="F:hydrolase activity"/>
    <property type="evidence" value="ECO:0007669"/>
    <property type="project" value="UniProtKB-KW"/>
</dbReference>
<name>A0A1I1B067_9PSEU</name>
<dbReference type="SUPFAM" id="SSF53474">
    <property type="entry name" value="alpha/beta-Hydrolases"/>
    <property type="match status" value="1"/>
</dbReference>
<dbReference type="PANTHER" id="PTHR43248:SF25">
    <property type="entry name" value="AB HYDROLASE-1 DOMAIN-CONTAINING PROTEIN-RELATED"/>
    <property type="match status" value="1"/>
</dbReference>
<dbReference type="RefSeq" id="WP_091674546.1">
    <property type="nucleotide sequence ID" value="NZ_FOKG01000011.1"/>
</dbReference>
<evidence type="ECO:0000313" key="6">
    <source>
        <dbReference type="Proteomes" id="UP000243799"/>
    </source>
</evidence>
<comment type="similarity">
    <text evidence="1">Belongs to the peptidase S33 family.</text>
</comment>
<dbReference type="EMBL" id="FOKG01000011">
    <property type="protein sequence ID" value="SFB43046.1"/>
    <property type="molecule type" value="Genomic_DNA"/>
</dbReference>
<dbReference type="InterPro" id="IPR000073">
    <property type="entry name" value="AB_hydrolase_1"/>
</dbReference>
<keyword evidence="2 5" id="KW-0378">Hydrolase</keyword>
<dbReference type="PANTHER" id="PTHR43248">
    <property type="entry name" value="2-SUCCINYL-6-HYDROXY-2,4-CYCLOHEXADIENE-1-CARBOXYLATE SYNTHASE"/>
    <property type="match status" value="1"/>
</dbReference>
<dbReference type="InterPro" id="IPR013595">
    <property type="entry name" value="Pept_S33_TAP-like_C"/>
</dbReference>
<evidence type="ECO:0000259" key="3">
    <source>
        <dbReference type="Pfam" id="PF00561"/>
    </source>
</evidence>
<evidence type="ECO:0000256" key="1">
    <source>
        <dbReference type="ARBA" id="ARBA00010088"/>
    </source>
</evidence>
<dbReference type="OrthoDB" id="4006962at2"/>
<evidence type="ECO:0000313" key="5">
    <source>
        <dbReference type="EMBL" id="SFB43046.1"/>
    </source>
</evidence>
<dbReference type="InterPro" id="IPR029058">
    <property type="entry name" value="AB_hydrolase_fold"/>
</dbReference>
<dbReference type="Pfam" id="PF08386">
    <property type="entry name" value="Abhydrolase_4"/>
    <property type="match status" value="1"/>
</dbReference>